<reference evidence="5" key="1">
    <citation type="submission" date="2025-08" db="UniProtKB">
        <authorList>
            <consortium name="Ensembl"/>
        </authorList>
    </citation>
    <scope>IDENTIFICATION</scope>
</reference>
<keyword evidence="1" id="KW-0430">Lectin</keyword>
<evidence type="ECO:0000313" key="6">
    <source>
        <dbReference type="Proteomes" id="UP000005207"/>
    </source>
</evidence>
<protein>
    <submittedName>
        <fullName evidence="5">CD209 antigen-like protein E</fullName>
    </submittedName>
</protein>
<dbReference type="PROSITE" id="PS00615">
    <property type="entry name" value="C_TYPE_LECTIN_1"/>
    <property type="match status" value="1"/>
</dbReference>
<dbReference type="PROSITE" id="PS50041">
    <property type="entry name" value="C_TYPE_LECTIN_2"/>
    <property type="match status" value="1"/>
</dbReference>
<dbReference type="AlphaFoldDB" id="A0A669BZW0"/>
<dbReference type="Pfam" id="PF00059">
    <property type="entry name" value="Lectin_C"/>
    <property type="match status" value="1"/>
</dbReference>
<dbReference type="InterPro" id="IPR001304">
    <property type="entry name" value="C-type_lectin-like"/>
</dbReference>
<evidence type="ECO:0000259" key="4">
    <source>
        <dbReference type="PROSITE" id="PS50041"/>
    </source>
</evidence>
<evidence type="ECO:0000256" key="2">
    <source>
        <dbReference type="ARBA" id="ARBA00023157"/>
    </source>
</evidence>
<dbReference type="OrthoDB" id="6133475at2759"/>
<dbReference type="GeneTree" id="ENSGT01030000234575"/>
<dbReference type="InterPro" id="IPR033989">
    <property type="entry name" value="CD209-like_CTLD"/>
</dbReference>
<reference evidence="5" key="2">
    <citation type="submission" date="2025-09" db="UniProtKB">
        <authorList>
            <consortium name="Ensembl"/>
        </authorList>
    </citation>
    <scope>IDENTIFICATION</scope>
</reference>
<dbReference type="KEGG" id="onl:102081526"/>
<keyword evidence="6" id="KW-1185">Reference proteome</keyword>
<dbReference type="SUPFAM" id="SSF56436">
    <property type="entry name" value="C-type lectin-like"/>
    <property type="match status" value="1"/>
</dbReference>
<dbReference type="GO" id="GO:0030246">
    <property type="term" value="F:carbohydrate binding"/>
    <property type="evidence" value="ECO:0007669"/>
    <property type="project" value="UniProtKB-KW"/>
</dbReference>
<dbReference type="InterPro" id="IPR050111">
    <property type="entry name" value="C-type_lectin/snaclec_domain"/>
</dbReference>
<evidence type="ECO:0000313" key="5">
    <source>
        <dbReference type="Ensembl" id="ENSONIP00000040893.1"/>
    </source>
</evidence>
<organism evidence="5 6">
    <name type="scientific">Oreochromis niloticus</name>
    <name type="common">Nile tilapia</name>
    <name type="synonym">Tilapia nilotica</name>
    <dbReference type="NCBI Taxonomy" id="8128"/>
    <lineage>
        <taxon>Eukaryota</taxon>
        <taxon>Metazoa</taxon>
        <taxon>Chordata</taxon>
        <taxon>Craniata</taxon>
        <taxon>Vertebrata</taxon>
        <taxon>Euteleostomi</taxon>
        <taxon>Actinopterygii</taxon>
        <taxon>Neopterygii</taxon>
        <taxon>Teleostei</taxon>
        <taxon>Neoteleostei</taxon>
        <taxon>Acanthomorphata</taxon>
        <taxon>Ovalentaria</taxon>
        <taxon>Cichlomorphae</taxon>
        <taxon>Cichliformes</taxon>
        <taxon>Cichlidae</taxon>
        <taxon>African cichlids</taxon>
        <taxon>Pseudocrenilabrinae</taxon>
        <taxon>Oreochromini</taxon>
        <taxon>Oreochromis</taxon>
    </lineage>
</organism>
<dbReference type="Ensembl" id="ENSONIT00000038252.1">
    <property type="protein sequence ID" value="ENSONIP00000040893.1"/>
    <property type="gene ID" value="ENSONIG00000028666.1"/>
</dbReference>
<dbReference type="OMA" id="EAQTICK"/>
<dbReference type="InterPro" id="IPR016187">
    <property type="entry name" value="CTDL_fold"/>
</dbReference>
<proteinExistence type="predicted"/>
<accession>A0A669BZW0</accession>
<dbReference type="RefSeq" id="XP_019208200.1">
    <property type="nucleotide sequence ID" value="XM_019352655.2"/>
</dbReference>
<dbReference type="InterPro" id="IPR016186">
    <property type="entry name" value="C-type_lectin-like/link_sf"/>
</dbReference>
<feature type="transmembrane region" description="Helical" evidence="3">
    <location>
        <begin position="67"/>
        <end position="92"/>
    </location>
</feature>
<feature type="domain" description="C-type lectin" evidence="4">
    <location>
        <begin position="136"/>
        <end position="249"/>
    </location>
</feature>
<dbReference type="Gene3D" id="3.10.100.10">
    <property type="entry name" value="Mannose-Binding Protein A, subunit A"/>
    <property type="match status" value="1"/>
</dbReference>
<dbReference type="CDD" id="cd03590">
    <property type="entry name" value="CLECT_DC-SIGN_like"/>
    <property type="match status" value="1"/>
</dbReference>
<dbReference type="InParanoid" id="A0A669BZW0"/>
<dbReference type="PANTHER" id="PTHR22803">
    <property type="entry name" value="MANNOSE, PHOSPHOLIPASE, LECTIN RECEPTOR RELATED"/>
    <property type="match status" value="1"/>
</dbReference>
<name>A0A669BZW0_ORENI</name>
<keyword evidence="3" id="KW-0812">Transmembrane</keyword>
<dbReference type="GeneID" id="102081526"/>
<dbReference type="Proteomes" id="UP000005207">
    <property type="component" value="Unplaced"/>
</dbReference>
<evidence type="ECO:0000256" key="1">
    <source>
        <dbReference type="ARBA" id="ARBA00022734"/>
    </source>
</evidence>
<dbReference type="InterPro" id="IPR018378">
    <property type="entry name" value="C-type_lectin_CS"/>
</dbReference>
<dbReference type="SMART" id="SM00034">
    <property type="entry name" value="CLECT"/>
    <property type="match status" value="1"/>
</dbReference>
<gene>
    <name evidence="5" type="primary">LOC102081526</name>
</gene>
<keyword evidence="3" id="KW-0472">Membrane</keyword>
<keyword evidence="2" id="KW-1015">Disulfide bond</keyword>
<evidence type="ECO:0000256" key="3">
    <source>
        <dbReference type="SAM" id="Phobius"/>
    </source>
</evidence>
<keyword evidence="3" id="KW-1133">Transmembrane helix</keyword>
<sequence>MEEIYVNTKYLKSDNPTYSRNRTGKKEVAEIGKSRGVLTVAHCIRFPILFIFPFFSGQRSSKSSSYLVIILALSLLSVFLLAGLITLGFLLSHRLSSMTEDRDLLQANLTEKTKEFEGLHFLFNQNKKCPAGWTRFNHSCYLLSESSASWDAARKDCRDRGTDLVVIDSPEEQTFLSAVTNEHTWIGLNDKEQEGTWRWVDGTPLNLMYWAEAQPDDGGGKEDCVHVRNDKKKSWNDLSCSASLKWICEKTPNHCTVS</sequence>